<dbReference type="Gene3D" id="3.40.710.10">
    <property type="entry name" value="DD-peptidase/beta-lactamase superfamily"/>
    <property type="match status" value="1"/>
</dbReference>
<dbReference type="InterPro" id="IPR012338">
    <property type="entry name" value="Beta-lactam/transpept-like"/>
</dbReference>
<evidence type="ECO:0000259" key="1">
    <source>
        <dbReference type="Pfam" id="PF00144"/>
    </source>
</evidence>
<dbReference type="RefSeq" id="WP_090591144.1">
    <property type="nucleotide sequence ID" value="NZ_LT629688.1"/>
</dbReference>
<dbReference type="PANTHER" id="PTHR46825">
    <property type="entry name" value="D-ALANYL-D-ALANINE-CARBOXYPEPTIDASE/ENDOPEPTIDASE AMPH"/>
    <property type="match status" value="1"/>
</dbReference>
<dbReference type="OrthoDB" id="3863176at2"/>
<feature type="domain" description="Beta-lactamase-related" evidence="1">
    <location>
        <begin position="13"/>
        <end position="319"/>
    </location>
</feature>
<accession>A0A1G6US86</accession>
<dbReference type="Pfam" id="PF24491">
    <property type="entry name" value="DUF7586"/>
    <property type="match status" value="1"/>
</dbReference>
<proteinExistence type="predicted"/>
<dbReference type="PANTHER" id="PTHR46825:SF7">
    <property type="entry name" value="D-ALANYL-D-ALANINE CARBOXYPEPTIDASE"/>
    <property type="match status" value="1"/>
</dbReference>
<feature type="domain" description="DUF7586" evidence="2">
    <location>
        <begin position="347"/>
        <end position="427"/>
    </location>
</feature>
<dbReference type="SUPFAM" id="SSF56601">
    <property type="entry name" value="beta-lactamase/transpeptidase-like"/>
    <property type="match status" value="1"/>
</dbReference>
<protein>
    <submittedName>
        <fullName evidence="3">CubicO group peptidase, beta-lactamase class C family</fullName>
    </submittedName>
</protein>
<reference evidence="3 4" key="1">
    <citation type="submission" date="2016-10" db="EMBL/GenBank/DDBJ databases">
        <authorList>
            <person name="de Groot N.N."/>
        </authorList>
    </citation>
    <scope>NUCLEOTIDE SEQUENCE [LARGE SCALE GENOMIC DNA]</scope>
    <source>
        <strain evidence="3 4">MON 2.2</strain>
    </source>
</reference>
<organism evidence="3 4">
    <name type="scientific">Auraticoccus monumenti</name>
    <dbReference type="NCBI Taxonomy" id="675864"/>
    <lineage>
        <taxon>Bacteria</taxon>
        <taxon>Bacillati</taxon>
        <taxon>Actinomycetota</taxon>
        <taxon>Actinomycetes</taxon>
        <taxon>Propionibacteriales</taxon>
        <taxon>Propionibacteriaceae</taxon>
        <taxon>Auraticoccus</taxon>
    </lineage>
</organism>
<dbReference type="InterPro" id="IPR056008">
    <property type="entry name" value="DUF7586"/>
</dbReference>
<keyword evidence="4" id="KW-1185">Reference proteome</keyword>
<evidence type="ECO:0000259" key="2">
    <source>
        <dbReference type="Pfam" id="PF24491"/>
    </source>
</evidence>
<dbReference type="STRING" id="675864.SAMN04489747_0955"/>
<dbReference type="Pfam" id="PF00144">
    <property type="entry name" value="Beta-lactamase"/>
    <property type="match status" value="1"/>
</dbReference>
<dbReference type="InterPro" id="IPR001466">
    <property type="entry name" value="Beta-lactam-related"/>
</dbReference>
<gene>
    <name evidence="3" type="ORF">SAMN04489747_0955</name>
</gene>
<dbReference type="EMBL" id="LT629688">
    <property type="protein sequence ID" value="SDD44182.1"/>
    <property type="molecule type" value="Genomic_DNA"/>
</dbReference>
<dbReference type="AlphaFoldDB" id="A0A1G6US86"/>
<evidence type="ECO:0000313" key="4">
    <source>
        <dbReference type="Proteomes" id="UP000198546"/>
    </source>
</evidence>
<dbReference type="Proteomes" id="UP000198546">
    <property type="component" value="Chromosome i"/>
</dbReference>
<dbReference type="InterPro" id="IPR050491">
    <property type="entry name" value="AmpC-like"/>
</dbReference>
<name>A0A1G6US86_9ACTN</name>
<evidence type="ECO:0000313" key="3">
    <source>
        <dbReference type="EMBL" id="SDD44182.1"/>
    </source>
</evidence>
<sequence length="444" mass="47149">MSTVDTQLLTVVARAQRELRIPSLTAAVLARGTVAAVAAVGSVDGRRGGEPVGPDTQYRIGSISKTFTAALVMRLRDDGLLSVDDPLERHVPGTPIGAVTLGQLLSHTSGLRAETDAPWWERTAGLPFAELVPQLQQVVPAGSRLHYSNLGFAVLAEVVARHRGVGWDESVRTELLEPLGLTRTTPRPSGTHAQGVARHPHADLLLAEPEHHHGAMAAAGQLWSTVGDLAVWGEFLRSGHPGVLAPETLAEMRRPRGVHDLPGAAWLGAHGLGLELGNVDGRRRVGHGGSMPGFLAVLRVDVESGRGLAVMANTTSGLSPALVAQLWEVVEQQPAERVEPWYAEGDAGLLDVTGTWYWGPAPYRLDALPDGGLDLAPAGLGRAARFVPAGPDRWIGTSGYFDGEELVVVRDAGRPAHLDLASFRFTRTPYDPSADVPGGVDGWR</sequence>